<sequence length="123" mass="13266">MSGLRRLSSADPFRMSSSPYREASLLQNCYGTRGPEDYGEYHPGAQRVDPAKNASSHGLMFLLAALCSHLVGKSVRFVDAGLPPGLATNSLAPCFPTSSLFHISLGRGVALETWGDTWNKLPQ</sequence>
<reference evidence="1 2" key="1">
    <citation type="journal article" date="2020" name="BMC Genomics">
        <title>Intraspecific diversification of the crop wild relative Brassica cretica Lam. using demographic model selection.</title>
        <authorList>
            <person name="Kioukis A."/>
            <person name="Michalopoulou V.A."/>
            <person name="Briers L."/>
            <person name="Pirintsos S."/>
            <person name="Studholme D.J."/>
            <person name="Pavlidis P."/>
            <person name="Sarris P.F."/>
        </authorList>
    </citation>
    <scope>NUCLEOTIDE SEQUENCE [LARGE SCALE GENOMIC DNA]</scope>
    <source>
        <strain evidence="2">cv. PFS-1207/04</strain>
    </source>
</reference>
<keyword evidence="2" id="KW-1185">Reference proteome</keyword>
<dbReference type="Proteomes" id="UP000266723">
    <property type="component" value="Unassembled WGS sequence"/>
</dbReference>
<proteinExistence type="predicted"/>
<dbReference type="EMBL" id="QGKV02000649">
    <property type="protein sequence ID" value="KAF3581449.1"/>
    <property type="molecule type" value="Genomic_DNA"/>
</dbReference>
<accession>A0ABQ7DTN2</accession>
<name>A0ABQ7DTN2_BRACR</name>
<protein>
    <submittedName>
        <fullName evidence="1">Uncharacterized protein</fullName>
    </submittedName>
</protein>
<gene>
    <name evidence="1" type="ORF">DY000_02031513</name>
</gene>
<comment type="caution">
    <text evidence="1">The sequence shown here is derived from an EMBL/GenBank/DDBJ whole genome shotgun (WGS) entry which is preliminary data.</text>
</comment>
<organism evidence="1 2">
    <name type="scientific">Brassica cretica</name>
    <name type="common">Mustard</name>
    <dbReference type="NCBI Taxonomy" id="69181"/>
    <lineage>
        <taxon>Eukaryota</taxon>
        <taxon>Viridiplantae</taxon>
        <taxon>Streptophyta</taxon>
        <taxon>Embryophyta</taxon>
        <taxon>Tracheophyta</taxon>
        <taxon>Spermatophyta</taxon>
        <taxon>Magnoliopsida</taxon>
        <taxon>eudicotyledons</taxon>
        <taxon>Gunneridae</taxon>
        <taxon>Pentapetalae</taxon>
        <taxon>rosids</taxon>
        <taxon>malvids</taxon>
        <taxon>Brassicales</taxon>
        <taxon>Brassicaceae</taxon>
        <taxon>Brassiceae</taxon>
        <taxon>Brassica</taxon>
    </lineage>
</organism>
<evidence type="ECO:0000313" key="1">
    <source>
        <dbReference type="EMBL" id="KAF3581449.1"/>
    </source>
</evidence>
<evidence type="ECO:0000313" key="2">
    <source>
        <dbReference type="Proteomes" id="UP000266723"/>
    </source>
</evidence>